<keyword evidence="5" id="KW-1185">Reference proteome</keyword>
<dbReference type="AlphaFoldDB" id="A0A426V636"/>
<comment type="caution">
    <text evidence="4">The sequence shown here is derived from an EMBL/GenBank/DDBJ whole genome shotgun (WGS) entry which is preliminary data.</text>
</comment>
<evidence type="ECO:0000256" key="2">
    <source>
        <dbReference type="PROSITE-ProRule" id="PRU00335"/>
    </source>
</evidence>
<evidence type="ECO:0000256" key="1">
    <source>
        <dbReference type="ARBA" id="ARBA00023125"/>
    </source>
</evidence>
<organism evidence="4 5">
    <name type="scientific">Aquabacterium soli</name>
    <dbReference type="NCBI Taxonomy" id="2493092"/>
    <lineage>
        <taxon>Bacteria</taxon>
        <taxon>Pseudomonadati</taxon>
        <taxon>Pseudomonadota</taxon>
        <taxon>Betaproteobacteria</taxon>
        <taxon>Burkholderiales</taxon>
        <taxon>Aquabacterium</taxon>
    </lineage>
</organism>
<dbReference type="InterPro" id="IPR049513">
    <property type="entry name" value="TetR_C_40"/>
</dbReference>
<dbReference type="GO" id="GO:0003700">
    <property type="term" value="F:DNA-binding transcription factor activity"/>
    <property type="evidence" value="ECO:0007669"/>
    <property type="project" value="TreeGrafter"/>
</dbReference>
<protein>
    <submittedName>
        <fullName evidence="4">TetR/AcrR family transcriptional regulator</fullName>
    </submittedName>
</protein>
<feature type="domain" description="HTH tetR-type" evidence="3">
    <location>
        <begin position="16"/>
        <end position="76"/>
    </location>
</feature>
<name>A0A426V636_9BURK</name>
<gene>
    <name evidence="4" type="ORF">EIP75_21075</name>
</gene>
<dbReference type="Pfam" id="PF21306">
    <property type="entry name" value="TetR_C_40"/>
    <property type="match status" value="1"/>
</dbReference>
<feature type="DNA-binding region" description="H-T-H motif" evidence="2">
    <location>
        <begin position="39"/>
        <end position="58"/>
    </location>
</feature>
<dbReference type="PANTHER" id="PTHR30055">
    <property type="entry name" value="HTH-TYPE TRANSCRIPTIONAL REGULATOR RUTR"/>
    <property type="match status" value="1"/>
</dbReference>
<dbReference type="InterPro" id="IPR050109">
    <property type="entry name" value="HTH-type_TetR-like_transc_reg"/>
</dbReference>
<dbReference type="OrthoDB" id="9809772at2"/>
<reference evidence="4 5" key="1">
    <citation type="submission" date="2018-12" db="EMBL/GenBank/DDBJ databases">
        <title>The whole draft genome of Aquabacterium sp. SJQ9.</title>
        <authorList>
            <person name="Sun L."/>
            <person name="Gao X."/>
            <person name="Chen W."/>
            <person name="Huang K."/>
        </authorList>
    </citation>
    <scope>NUCLEOTIDE SEQUENCE [LARGE SCALE GENOMIC DNA]</scope>
    <source>
        <strain evidence="4 5">SJQ9</strain>
    </source>
</reference>
<dbReference type="GO" id="GO:0000976">
    <property type="term" value="F:transcription cis-regulatory region binding"/>
    <property type="evidence" value="ECO:0007669"/>
    <property type="project" value="TreeGrafter"/>
</dbReference>
<dbReference type="Proteomes" id="UP000269265">
    <property type="component" value="Unassembled WGS sequence"/>
</dbReference>
<dbReference type="PROSITE" id="PS50977">
    <property type="entry name" value="HTH_TETR_2"/>
    <property type="match status" value="1"/>
</dbReference>
<dbReference type="SUPFAM" id="SSF46689">
    <property type="entry name" value="Homeodomain-like"/>
    <property type="match status" value="1"/>
</dbReference>
<sequence length="228" mass="25209">MSTPDFRTRVAAEKRERMRTRLIEAALEVFSTKGVEATVIEDLIEQAQVSRGTFYNYFRTTEEAMAAVLQAVVNELLSLVDMVIANRPDPAERLACGVRMVLHTARQFPHAGRFIARLGVTRSLDLLPALDNPLRDLVEGIETGRFNVADPMLGLDLVAGTTSAALLSLSLRTDLTEAYPQEITFHILLGLGMTRAAARKLVDKPIDAVQLPPESLLVRTLHKHLQPT</sequence>
<proteinExistence type="predicted"/>
<dbReference type="InterPro" id="IPR001647">
    <property type="entry name" value="HTH_TetR"/>
</dbReference>
<dbReference type="Pfam" id="PF00440">
    <property type="entry name" value="TetR_N"/>
    <property type="match status" value="1"/>
</dbReference>
<dbReference type="PRINTS" id="PR00455">
    <property type="entry name" value="HTHTETR"/>
</dbReference>
<evidence type="ECO:0000313" key="5">
    <source>
        <dbReference type="Proteomes" id="UP000269265"/>
    </source>
</evidence>
<dbReference type="EMBL" id="RSED01000024">
    <property type="protein sequence ID" value="RRS02352.1"/>
    <property type="molecule type" value="Genomic_DNA"/>
</dbReference>
<dbReference type="InterPro" id="IPR009057">
    <property type="entry name" value="Homeodomain-like_sf"/>
</dbReference>
<dbReference type="Gene3D" id="1.10.357.10">
    <property type="entry name" value="Tetracycline Repressor, domain 2"/>
    <property type="match status" value="1"/>
</dbReference>
<dbReference type="InterPro" id="IPR036271">
    <property type="entry name" value="Tet_transcr_reg_TetR-rel_C_sf"/>
</dbReference>
<dbReference type="PANTHER" id="PTHR30055:SF226">
    <property type="entry name" value="HTH-TYPE TRANSCRIPTIONAL REGULATOR PKSA"/>
    <property type="match status" value="1"/>
</dbReference>
<keyword evidence="1 2" id="KW-0238">DNA-binding</keyword>
<dbReference type="RefSeq" id="WP_125245172.1">
    <property type="nucleotide sequence ID" value="NZ_RSED01000024.1"/>
</dbReference>
<evidence type="ECO:0000259" key="3">
    <source>
        <dbReference type="PROSITE" id="PS50977"/>
    </source>
</evidence>
<accession>A0A426V636</accession>
<evidence type="ECO:0000313" key="4">
    <source>
        <dbReference type="EMBL" id="RRS02352.1"/>
    </source>
</evidence>
<dbReference type="SUPFAM" id="SSF48498">
    <property type="entry name" value="Tetracyclin repressor-like, C-terminal domain"/>
    <property type="match status" value="1"/>
</dbReference>